<keyword evidence="3" id="KW-1185">Reference proteome</keyword>
<evidence type="ECO:0000256" key="1">
    <source>
        <dbReference type="SAM" id="Phobius"/>
    </source>
</evidence>
<feature type="transmembrane region" description="Helical" evidence="1">
    <location>
        <begin position="20"/>
        <end position="37"/>
    </location>
</feature>
<dbReference type="RefSeq" id="WP_245327111.1">
    <property type="nucleotide sequence ID" value="NZ_LWIG01000062.1"/>
</dbReference>
<evidence type="ECO:0000313" key="2">
    <source>
        <dbReference type="EMBL" id="TWB72389.1"/>
    </source>
</evidence>
<protein>
    <submittedName>
        <fullName evidence="2">Uncharacterized protein</fullName>
    </submittedName>
</protein>
<dbReference type="Proteomes" id="UP000315914">
    <property type="component" value="Unassembled WGS sequence"/>
</dbReference>
<gene>
    <name evidence="2" type="ORF">FBZ95_106104</name>
</gene>
<dbReference type="EMBL" id="VITW01000006">
    <property type="protein sequence ID" value="TWB72389.1"/>
    <property type="molecule type" value="Genomic_DNA"/>
</dbReference>
<comment type="caution">
    <text evidence="2">The sequence shown here is derived from an EMBL/GenBank/DDBJ whole genome shotgun (WGS) entry which is preliminary data.</text>
</comment>
<sequence>MSYNTGNTNALVDWWLGELVGKFVAAVGIVLSVLFGSQPGSLQGAPSSEAARTAELAAAWQAAGNAGTAGPADIPLIDQAALKIPTGDFFVPKTEGARIMRALGNVVHEATFGGLVLGTRQNARWLVVINHVEELTRPG</sequence>
<organism evidence="2 3">
    <name type="scientific">Bradyrhizobium sacchari</name>
    <dbReference type="NCBI Taxonomy" id="1399419"/>
    <lineage>
        <taxon>Bacteria</taxon>
        <taxon>Pseudomonadati</taxon>
        <taxon>Pseudomonadota</taxon>
        <taxon>Alphaproteobacteria</taxon>
        <taxon>Hyphomicrobiales</taxon>
        <taxon>Nitrobacteraceae</taxon>
        <taxon>Bradyrhizobium</taxon>
    </lineage>
</organism>
<dbReference type="AlphaFoldDB" id="A0A560ILR3"/>
<keyword evidence="1" id="KW-0812">Transmembrane</keyword>
<keyword evidence="1" id="KW-1133">Transmembrane helix</keyword>
<name>A0A560ILR3_9BRAD</name>
<keyword evidence="1" id="KW-0472">Membrane</keyword>
<reference evidence="2 3" key="1">
    <citation type="submission" date="2019-06" db="EMBL/GenBank/DDBJ databases">
        <title>Genomic Encyclopedia of Type Strains, Phase IV (KMG-V): Genome sequencing to study the core and pangenomes of soil and plant-associated prokaryotes.</title>
        <authorList>
            <person name="Whitman W."/>
        </authorList>
    </citation>
    <scope>NUCLEOTIDE SEQUENCE [LARGE SCALE GENOMIC DNA]</scope>
    <source>
        <strain evidence="2 3">BR 10556</strain>
    </source>
</reference>
<evidence type="ECO:0000313" key="3">
    <source>
        <dbReference type="Proteomes" id="UP000315914"/>
    </source>
</evidence>
<accession>A0A560ILR3</accession>
<proteinExistence type="predicted"/>